<feature type="non-terminal residue" evidence="1">
    <location>
        <position position="147"/>
    </location>
</feature>
<organism evidence="1 2">
    <name type="scientific">Gigaspora margarita</name>
    <dbReference type="NCBI Taxonomy" id="4874"/>
    <lineage>
        <taxon>Eukaryota</taxon>
        <taxon>Fungi</taxon>
        <taxon>Fungi incertae sedis</taxon>
        <taxon>Mucoromycota</taxon>
        <taxon>Glomeromycotina</taxon>
        <taxon>Glomeromycetes</taxon>
        <taxon>Diversisporales</taxon>
        <taxon>Gigasporaceae</taxon>
        <taxon>Gigaspora</taxon>
    </lineage>
</organism>
<feature type="non-terminal residue" evidence="1">
    <location>
        <position position="1"/>
    </location>
</feature>
<protein>
    <submittedName>
        <fullName evidence="1">27723_t:CDS:1</fullName>
    </submittedName>
</protein>
<evidence type="ECO:0000313" key="1">
    <source>
        <dbReference type="EMBL" id="CAG8853882.1"/>
    </source>
</evidence>
<name>A0ABN7XFF0_GIGMA</name>
<evidence type="ECO:0000313" key="2">
    <source>
        <dbReference type="Proteomes" id="UP000789901"/>
    </source>
</evidence>
<reference evidence="1 2" key="1">
    <citation type="submission" date="2021-06" db="EMBL/GenBank/DDBJ databases">
        <authorList>
            <person name="Kallberg Y."/>
            <person name="Tangrot J."/>
            <person name="Rosling A."/>
        </authorList>
    </citation>
    <scope>NUCLEOTIDE SEQUENCE [LARGE SCALE GENOMIC DNA]</scope>
    <source>
        <strain evidence="1 2">120-4 pot B 10/14</strain>
    </source>
</reference>
<sequence>TTLINLSTNFCNFPKCSDNLIQSYVNSIFAVCATTDLQNNSLAQLIFAASVFYSPLHDSICFENKKSTFCWDEFARNLYGLPNSKHLVYASSDIFYGSCTLCSKAIVNTILNFIPTNHFAQLIISKMNIDISVIKNSISVICGNSFV</sequence>
<proteinExistence type="predicted"/>
<keyword evidence="2" id="KW-1185">Reference proteome</keyword>
<accession>A0ABN7XFF0</accession>
<gene>
    <name evidence="1" type="ORF">GMARGA_LOCUS42703</name>
</gene>
<dbReference type="Proteomes" id="UP000789901">
    <property type="component" value="Unassembled WGS sequence"/>
</dbReference>
<dbReference type="EMBL" id="CAJVQB010130342">
    <property type="protein sequence ID" value="CAG8853882.1"/>
    <property type="molecule type" value="Genomic_DNA"/>
</dbReference>
<comment type="caution">
    <text evidence="1">The sequence shown here is derived from an EMBL/GenBank/DDBJ whole genome shotgun (WGS) entry which is preliminary data.</text>
</comment>